<sequence>MPFFSLLLYAFVSSFTPGPNNIMAMVFANKYGFKKTLRFCFGVGSGFFIIMLLCSYFDLLLKSFIPKMEWIMTVLGAIYMVYLAIKLIISKQHENDNNGDQNSFITGMLLQFVNPKAILYGITIVSTFILPYHTSNLSLIGYSFFLAVIGFMGTISWSVFGSVFQRFLSKYRNQFQVVMALLLVFTAISILVH</sequence>
<feature type="transmembrane region" description="Helical" evidence="6">
    <location>
        <begin position="6"/>
        <end position="27"/>
    </location>
</feature>
<keyword evidence="2" id="KW-1003">Cell membrane</keyword>
<feature type="transmembrane region" description="Helical" evidence="6">
    <location>
        <begin position="70"/>
        <end position="89"/>
    </location>
</feature>
<evidence type="ECO:0000256" key="2">
    <source>
        <dbReference type="ARBA" id="ARBA00022475"/>
    </source>
</evidence>
<keyword evidence="4 6" id="KW-1133">Transmembrane helix</keyword>
<dbReference type="InterPro" id="IPR001123">
    <property type="entry name" value="LeuE-type"/>
</dbReference>
<dbReference type="RefSeq" id="WP_003386953.1">
    <property type="nucleotide sequence ID" value="NZ_APBN01000002.1"/>
</dbReference>
<feature type="transmembrane region" description="Helical" evidence="6">
    <location>
        <begin position="39"/>
        <end position="58"/>
    </location>
</feature>
<dbReference type="STRING" id="1300222.I532_05690"/>
<evidence type="ECO:0000256" key="4">
    <source>
        <dbReference type="ARBA" id="ARBA00022989"/>
    </source>
</evidence>
<accession>M8EDA9</accession>
<dbReference type="GO" id="GO:0005886">
    <property type="term" value="C:plasma membrane"/>
    <property type="evidence" value="ECO:0007669"/>
    <property type="project" value="UniProtKB-SubCell"/>
</dbReference>
<feature type="transmembrane region" description="Helical" evidence="6">
    <location>
        <begin position="140"/>
        <end position="163"/>
    </location>
</feature>
<keyword evidence="8" id="KW-1185">Reference proteome</keyword>
<dbReference type="GO" id="GO:0015171">
    <property type="term" value="F:amino acid transmembrane transporter activity"/>
    <property type="evidence" value="ECO:0007669"/>
    <property type="project" value="TreeGrafter"/>
</dbReference>
<proteinExistence type="predicted"/>
<keyword evidence="5 6" id="KW-0472">Membrane</keyword>
<evidence type="ECO:0000313" key="7">
    <source>
        <dbReference type="EMBL" id="EMT53480.1"/>
    </source>
</evidence>
<evidence type="ECO:0000256" key="6">
    <source>
        <dbReference type="SAM" id="Phobius"/>
    </source>
</evidence>
<dbReference type="GO" id="GO:0033228">
    <property type="term" value="P:cysteine export across plasma membrane"/>
    <property type="evidence" value="ECO:0007669"/>
    <property type="project" value="TreeGrafter"/>
</dbReference>
<evidence type="ECO:0000256" key="3">
    <source>
        <dbReference type="ARBA" id="ARBA00022692"/>
    </source>
</evidence>
<dbReference type="PANTHER" id="PTHR30086:SF20">
    <property type="entry name" value="ARGININE EXPORTER PROTEIN ARGO-RELATED"/>
    <property type="match status" value="1"/>
</dbReference>
<comment type="subcellular location">
    <subcellularLocation>
        <location evidence="1">Cell membrane</location>
        <topology evidence="1">Multi-pass membrane protein</topology>
    </subcellularLocation>
</comment>
<evidence type="ECO:0000256" key="1">
    <source>
        <dbReference type="ARBA" id="ARBA00004651"/>
    </source>
</evidence>
<feature type="transmembrane region" description="Helical" evidence="6">
    <location>
        <begin position="175"/>
        <end position="192"/>
    </location>
</feature>
<dbReference type="AlphaFoldDB" id="M8EDA9"/>
<keyword evidence="3 6" id="KW-0812">Transmembrane</keyword>
<gene>
    <name evidence="7" type="ORF">I532_05690</name>
</gene>
<comment type="caution">
    <text evidence="7">The sequence shown here is derived from an EMBL/GenBank/DDBJ whole genome shotgun (WGS) entry which is preliminary data.</text>
</comment>
<dbReference type="PATRIC" id="fig|1300222.3.peg.1168"/>
<dbReference type="Proteomes" id="UP000012081">
    <property type="component" value="Unassembled WGS sequence"/>
</dbReference>
<dbReference type="OrthoDB" id="198428at2"/>
<evidence type="ECO:0000256" key="5">
    <source>
        <dbReference type="ARBA" id="ARBA00023136"/>
    </source>
</evidence>
<dbReference type="PANTHER" id="PTHR30086">
    <property type="entry name" value="ARGININE EXPORTER PROTEIN ARGO"/>
    <property type="match status" value="1"/>
</dbReference>
<protein>
    <submittedName>
        <fullName evidence="7">Lysine exporter protein LysE/YggA</fullName>
    </submittedName>
</protein>
<name>M8EDA9_9BACL</name>
<evidence type="ECO:0000313" key="8">
    <source>
        <dbReference type="Proteomes" id="UP000012081"/>
    </source>
</evidence>
<dbReference type="GeneID" id="89499985"/>
<organism evidence="7 8">
    <name type="scientific">Brevibacillus borstelensis AK1</name>
    <dbReference type="NCBI Taxonomy" id="1300222"/>
    <lineage>
        <taxon>Bacteria</taxon>
        <taxon>Bacillati</taxon>
        <taxon>Bacillota</taxon>
        <taxon>Bacilli</taxon>
        <taxon>Bacillales</taxon>
        <taxon>Paenibacillaceae</taxon>
        <taxon>Brevibacillus</taxon>
    </lineage>
</organism>
<reference evidence="7 8" key="1">
    <citation type="submission" date="2013-03" db="EMBL/GenBank/DDBJ databases">
        <title>Assembly of a new bacterial strain Brevibacillus borstelensis AK1.</title>
        <authorList>
            <person name="Rajan I."/>
            <person name="PoliReddy D."/>
            <person name="Sugumar T."/>
            <person name="Rathinam K."/>
            <person name="Alqarawi S."/>
            <person name="Khalil A.B."/>
            <person name="Sivakumar N."/>
        </authorList>
    </citation>
    <scope>NUCLEOTIDE SEQUENCE [LARGE SCALE GENOMIC DNA]</scope>
    <source>
        <strain evidence="7 8">AK1</strain>
    </source>
</reference>
<dbReference type="Pfam" id="PF01810">
    <property type="entry name" value="LysE"/>
    <property type="match status" value="1"/>
</dbReference>
<dbReference type="EMBL" id="APBN01000002">
    <property type="protein sequence ID" value="EMT53480.1"/>
    <property type="molecule type" value="Genomic_DNA"/>
</dbReference>